<keyword evidence="2" id="KW-0472">Membrane</keyword>
<evidence type="ECO:0000313" key="3">
    <source>
        <dbReference type="EMBL" id="KAB3534066.1"/>
    </source>
</evidence>
<feature type="compositionally biased region" description="Basic and acidic residues" evidence="1">
    <location>
        <begin position="265"/>
        <end position="276"/>
    </location>
</feature>
<dbReference type="Proteomes" id="UP000432715">
    <property type="component" value="Unassembled WGS sequence"/>
</dbReference>
<organism evidence="3 4">
    <name type="scientific">Alkaliphilus pronyensis</name>
    <dbReference type="NCBI Taxonomy" id="1482732"/>
    <lineage>
        <taxon>Bacteria</taxon>
        <taxon>Bacillati</taxon>
        <taxon>Bacillota</taxon>
        <taxon>Clostridia</taxon>
        <taxon>Peptostreptococcales</taxon>
        <taxon>Natronincolaceae</taxon>
        <taxon>Alkaliphilus</taxon>
    </lineage>
</organism>
<name>A0A6I0F798_9FIRM</name>
<dbReference type="RefSeq" id="WP_151861454.1">
    <property type="nucleotide sequence ID" value="NZ_WBZC01000034.1"/>
</dbReference>
<evidence type="ECO:0000256" key="1">
    <source>
        <dbReference type="SAM" id="MobiDB-lite"/>
    </source>
</evidence>
<keyword evidence="2" id="KW-0812">Transmembrane</keyword>
<feature type="transmembrane region" description="Helical" evidence="2">
    <location>
        <begin position="7"/>
        <end position="26"/>
    </location>
</feature>
<protein>
    <recommendedName>
        <fullName evidence="5">Flp pilus assembly protein CpaB</fullName>
    </recommendedName>
</protein>
<reference evidence="3 4" key="1">
    <citation type="submission" date="2019-10" db="EMBL/GenBank/DDBJ databases">
        <title>Alkaliphilus serpentinus sp. nov. and Alkaliphilus pronyensis sp. nov., two novel anaerobic alkaliphilic species isolated from the serpentinized-hosted hydrothermal field of the Prony Bay (New Caledonia).</title>
        <authorList>
            <person name="Postec A."/>
        </authorList>
    </citation>
    <scope>NUCLEOTIDE SEQUENCE [LARGE SCALE GENOMIC DNA]</scope>
    <source>
        <strain evidence="3 4">LacV</strain>
    </source>
</reference>
<accession>A0A6I0F798</accession>
<gene>
    <name evidence="3" type="ORF">F8154_09880</name>
</gene>
<dbReference type="AlphaFoldDB" id="A0A6I0F798"/>
<dbReference type="EMBL" id="WBZC01000034">
    <property type="protein sequence ID" value="KAB3534066.1"/>
    <property type="molecule type" value="Genomic_DNA"/>
</dbReference>
<dbReference type="OrthoDB" id="1953381at2"/>
<keyword evidence="2" id="KW-1133">Transmembrane helix</keyword>
<evidence type="ECO:0008006" key="5">
    <source>
        <dbReference type="Google" id="ProtNLM"/>
    </source>
</evidence>
<keyword evidence="4" id="KW-1185">Reference proteome</keyword>
<sequence length="276" mass="30422">MKKRLKDIIVIIVFLFISIWVGFYLVPMDNERTRDTTMVVRMNNSLGNNQVVKLSDLEVVEMGSYGLPGDVINDPTEIVGKFTISHTPKGVLALKSMFQNEEVPVNAFLYDNPELDGISFETDLARAVGGIPERGDLVRLIIYIKPTEYGQASKVIMNDELSMLEVVSIVNSKGEDIKQLDTGGGSDGGIPGVITVRANKKQQALIVQGMYDGTIHLALRPRIASLEERLDKNSLDNHERTESSGASLEVIGTSSQSVEEEAPEENQKVPKRGFDN</sequence>
<evidence type="ECO:0000313" key="4">
    <source>
        <dbReference type="Proteomes" id="UP000432715"/>
    </source>
</evidence>
<evidence type="ECO:0000256" key="2">
    <source>
        <dbReference type="SAM" id="Phobius"/>
    </source>
</evidence>
<comment type="caution">
    <text evidence="3">The sequence shown here is derived from an EMBL/GenBank/DDBJ whole genome shotgun (WGS) entry which is preliminary data.</text>
</comment>
<proteinExistence type="predicted"/>
<feature type="region of interest" description="Disordered" evidence="1">
    <location>
        <begin position="234"/>
        <end position="276"/>
    </location>
</feature>